<sequence length="93" mass="10901">YKKGHYFVKRPALEYFMDVVGYPNFELVIYTSETMMQAWDLAGSPGSRRFKWPKFVLRFGAMVQNWGNTNPSSDFANVEPQTRIRTFFEISCT</sequence>
<reference evidence="2" key="2">
    <citation type="submission" date="2016-06" db="UniProtKB">
        <authorList>
            <consortium name="WormBaseParasite"/>
        </authorList>
    </citation>
    <scope>IDENTIFICATION</scope>
</reference>
<evidence type="ECO:0000313" key="1">
    <source>
        <dbReference type="Proteomes" id="UP000050741"/>
    </source>
</evidence>
<dbReference type="Proteomes" id="UP000050741">
    <property type="component" value="Unassembled WGS sequence"/>
</dbReference>
<protein>
    <submittedName>
        <fullName evidence="2">FCP1 homology domain-containing protein</fullName>
    </submittedName>
</protein>
<organism evidence="1 2">
    <name type="scientific">Globodera pallida</name>
    <name type="common">Potato cyst nematode worm</name>
    <name type="synonym">Heterodera pallida</name>
    <dbReference type="NCBI Taxonomy" id="36090"/>
    <lineage>
        <taxon>Eukaryota</taxon>
        <taxon>Metazoa</taxon>
        <taxon>Ecdysozoa</taxon>
        <taxon>Nematoda</taxon>
        <taxon>Chromadorea</taxon>
        <taxon>Rhabditida</taxon>
        <taxon>Tylenchina</taxon>
        <taxon>Tylenchomorpha</taxon>
        <taxon>Tylenchoidea</taxon>
        <taxon>Heteroderidae</taxon>
        <taxon>Heteroderinae</taxon>
        <taxon>Globodera</taxon>
    </lineage>
</organism>
<reference evidence="1" key="1">
    <citation type="submission" date="2014-05" db="EMBL/GenBank/DDBJ databases">
        <title>The genome and life-stage specific transcriptomes of Globodera pallida elucidate key aspects of plant parasitism by a cyst nematode.</title>
        <authorList>
            <person name="Cotton J.A."/>
            <person name="Lilley C.J."/>
            <person name="Jones L.M."/>
            <person name="Kikuchi T."/>
            <person name="Reid A.J."/>
            <person name="Thorpe P."/>
            <person name="Tsai I.J."/>
            <person name="Beasley H."/>
            <person name="Blok V."/>
            <person name="Cock P.J.A."/>
            <person name="Van den Akker S.E."/>
            <person name="Holroyd N."/>
            <person name="Hunt M."/>
            <person name="Mantelin S."/>
            <person name="Naghra H."/>
            <person name="Pain A."/>
            <person name="Palomares-Rius J.E."/>
            <person name="Zarowiecki M."/>
            <person name="Berriman M."/>
            <person name="Jones J.T."/>
            <person name="Urwin P.E."/>
        </authorList>
    </citation>
    <scope>NUCLEOTIDE SEQUENCE [LARGE SCALE GENOMIC DNA]</scope>
    <source>
        <strain evidence="1">Lindley</strain>
    </source>
</reference>
<name>A0A183CJ90_GLOPA</name>
<keyword evidence="1" id="KW-1185">Reference proteome</keyword>
<proteinExistence type="predicted"/>
<dbReference type="AlphaFoldDB" id="A0A183CJ90"/>
<evidence type="ECO:0000313" key="2">
    <source>
        <dbReference type="WBParaSite" id="GPLIN_001294600"/>
    </source>
</evidence>
<dbReference type="WBParaSite" id="GPLIN_001294600">
    <property type="protein sequence ID" value="GPLIN_001294600"/>
    <property type="gene ID" value="GPLIN_001294600"/>
</dbReference>
<accession>A0A183CJ90</accession>